<sequence length="366" mass="41598">MKNKLKKLNALLSFKTVWYVMILVCLYYLFIAADRYVTTLSLGVRSTSGNNLQTSGLISLLSSTSSTNEDIKYLQAYIGSIDMLKILDKKIKLRQLYQEQKIDLPFRIYDSSSLESFLKYYQSRVKIKVDDKTGLLIVDVEGFTPESSYLIAKTIMEESEKFINEISHKAARDQMAFAEKELNNFKERLQKVKADLIKFQNKYGVFDPLKQAEAKATLATQIESSIAQKEAELSTMLSYMNEKAPQIVGLKAEISALKKQLEKESAKISSSNASKKLNNLAAQYQDLMTEAEFAQNAYTTALQTYETTRIEAMRKIKQLVIVQSPTKPESAAYPNKLYNIATIFMILVLIIAIARLAKTIIEEHKY</sequence>
<evidence type="ECO:0000256" key="2">
    <source>
        <dbReference type="SAM" id="Phobius"/>
    </source>
</evidence>
<dbReference type="EMBL" id="CP155620">
    <property type="protein sequence ID" value="XBJ29032.1"/>
    <property type="molecule type" value="Genomic_DNA"/>
</dbReference>
<dbReference type="PANTHER" id="PTHR32309">
    <property type="entry name" value="TYROSINE-PROTEIN KINASE"/>
    <property type="match status" value="1"/>
</dbReference>
<dbReference type="GO" id="GO:0005886">
    <property type="term" value="C:plasma membrane"/>
    <property type="evidence" value="ECO:0007669"/>
    <property type="project" value="TreeGrafter"/>
</dbReference>
<evidence type="ECO:0000313" key="3">
    <source>
        <dbReference type="EMBL" id="XBJ29032.1"/>
    </source>
</evidence>
<accession>A0AAU7E723</accession>
<keyword evidence="2" id="KW-0472">Membrane</keyword>
<feature type="coiled-coil region" evidence="1">
    <location>
        <begin position="168"/>
        <end position="202"/>
    </location>
</feature>
<dbReference type="InterPro" id="IPR050445">
    <property type="entry name" value="Bact_polysacc_biosynth/exp"/>
</dbReference>
<dbReference type="AlphaFoldDB" id="A0AAU7E723"/>
<keyword evidence="2" id="KW-1133">Transmembrane helix</keyword>
<evidence type="ECO:0000256" key="1">
    <source>
        <dbReference type="SAM" id="Coils"/>
    </source>
</evidence>
<feature type="transmembrane region" description="Helical" evidence="2">
    <location>
        <begin position="12"/>
        <end position="31"/>
    </location>
</feature>
<dbReference type="RefSeq" id="WP_348518460.1">
    <property type="nucleotide sequence ID" value="NZ_CP155620.1"/>
</dbReference>
<feature type="transmembrane region" description="Helical" evidence="2">
    <location>
        <begin position="337"/>
        <end position="357"/>
    </location>
</feature>
<dbReference type="PANTHER" id="PTHR32309:SF13">
    <property type="entry name" value="FERRIC ENTEROBACTIN TRANSPORT PROTEIN FEPE"/>
    <property type="match status" value="1"/>
</dbReference>
<reference evidence="3" key="1">
    <citation type="submission" date="2024-05" db="EMBL/GenBank/DDBJ databases">
        <title>Campylobacter coli isolated from environmental waters in Slovenia.</title>
        <authorList>
            <person name="Zautner A.E."/>
            <person name="Bunk B."/>
            <person name="Riedel T."/>
            <person name="Sproeer C."/>
        </authorList>
    </citation>
    <scope>NUCLEOTIDE SEQUENCE</scope>
    <source>
        <strain evidence="3">CCS1377</strain>
    </source>
</reference>
<keyword evidence="1" id="KW-0175">Coiled coil</keyword>
<gene>
    <name evidence="3" type="ORF">AAH949_08075</name>
</gene>
<organism evidence="3">
    <name type="scientific">Campylobacter sp. CCS1377</name>
    <dbReference type="NCBI Taxonomy" id="3158229"/>
    <lineage>
        <taxon>Bacteria</taxon>
        <taxon>Pseudomonadati</taxon>
        <taxon>Campylobacterota</taxon>
        <taxon>Epsilonproteobacteria</taxon>
        <taxon>Campylobacterales</taxon>
        <taxon>Campylobacteraceae</taxon>
        <taxon>Campylobacter</taxon>
    </lineage>
</organism>
<feature type="coiled-coil region" evidence="1">
    <location>
        <begin position="247"/>
        <end position="297"/>
    </location>
</feature>
<dbReference type="GO" id="GO:0004713">
    <property type="term" value="F:protein tyrosine kinase activity"/>
    <property type="evidence" value="ECO:0007669"/>
    <property type="project" value="TreeGrafter"/>
</dbReference>
<name>A0AAU7E723_9BACT</name>
<proteinExistence type="predicted"/>
<keyword evidence="2" id="KW-0812">Transmembrane</keyword>
<protein>
    <submittedName>
        <fullName evidence="3">Capsule biosynthesis protein</fullName>
    </submittedName>
</protein>